<feature type="transmembrane region" description="Helical" evidence="1">
    <location>
        <begin position="250"/>
        <end position="272"/>
    </location>
</feature>
<name>A0AAU7QY26_9ACTN</name>
<feature type="transmembrane region" description="Helical" evidence="1">
    <location>
        <begin position="62"/>
        <end position="82"/>
    </location>
</feature>
<gene>
    <name evidence="2" type="ORF">ABIH81_21600</name>
</gene>
<accession>A0AAU7QY26</accession>
<evidence type="ECO:0000313" key="2">
    <source>
        <dbReference type="EMBL" id="XBT80230.1"/>
    </source>
</evidence>
<sequence length="341" mass="38211">MWLGALFTSTAANFGRLLIVGLLPNAILVAYVWVLVTIDAFTNNGPLLFPEALSNVRFKTDAGGLLMFALLVITLTTVIQPFQIRLVRIMEGYWRSRLGAFPYRAATAFHTRRRHRLRRVVNERIDSVDDARLANMPIAEQIREQRRVRSQEMRLERAEAKLMAYPPGAEPVLPTMLGNTLRRNERVAGERYALNTLRTWPRLYPLLNEKIAGEFDSDSDGVDASANLAVTFLIMSALGFVAFANDRWMLLVPFTLLLLAVAAYRAAIAAAANQGVAMSVAYDLHRFDLLQSLHLGLPATPKNEAARNRELSHFFEISDGMPDPPSAEEHLTLNYVHPGRD</sequence>
<feature type="transmembrane region" description="Helical" evidence="1">
    <location>
        <begin position="226"/>
        <end position="244"/>
    </location>
</feature>
<feature type="transmembrane region" description="Helical" evidence="1">
    <location>
        <begin position="17"/>
        <end position="42"/>
    </location>
</feature>
<protein>
    <submittedName>
        <fullName evidence="2">Uncharacterized protein</fullName>
    </submittedName>
</protein>
<dbReference type="EMBL" id="CP157974">
    <property type="protein sequence ID" value="XBT80230.1"/>
    <property type="molecule type" value="Genomic_DNA"/>
</dbReference>
<keyword evidence="1" id="KW-0472">Membrane</keyword>
<evidence type="ECO:0000256" key="1">
    <source>
        <dbReference type="SAM" id="Phobius"/>
    </source>
</evidence>
<organism evidence="2">
    <name type="scientific">Micromonospora sp. HUAS YX12</name>
    <dbReference type="NCBI Taxonomy" id="3156396"/>
    <lineage>
        <taxon>Bacteria</taxon>
        <taxon>Bacillati</taxon>
        <taxon>Actinomycetota</taxon>
        <taxon>Actinomycetes</taxon>
        <taxon>Micromonosporales</taxon>
        <taxon>Micromonosporaceae</taxon>
        <taxon>Micromonospora</taxon>
    </lineage>
</organism>
<reference evidence="2" key="1">
    <citation type="submission" date="2024-06" db="EMBL/GenBank/DDBJ databases">
        <title>Micromonospora sp. strain HUAS YX12 genome sequences.</title>
        <authorList>
            <person name="Mo P."/>
        </authorList>
    </citation>
    <scope>NUCLEOTIDE SEQUENCE</scope>
    <source>
        <strain evidence="2">HUAS YX12</strain>
    </source>
</reference>
<keyword evidence="1" id="KW-0812">Transmembrane</keyword>
<keyword evidence="1" id="KW-1133">Transmembrane helix</keyword>
<proteinExistence type="predicted"/>
<dbReference type="RefSeq" id="WP_349876709.1">
    <property type="nucleotide sequence ID" value="NZ_CP157974.1"/>
</dbReference>
<dbReference type="AlphaFoldDB" id="A0AAU7QY26"/>